<protein>
    <submittedName>
        <fullName evidence="1">uncharacterized protein LOC107435765</fullName>
    </submittedName>
</protein>
<sequence length="225" mass="25899">MPPKPFKSNSVPCSRSLVQKYTYAKRKAEQTKKRCKIEDATKFYVPQDQTQKPPSQEQLQVPIKEELDNELVDFRGLSTVSKCYVSVLERACILHPELAVCPGRTSRWRGFAYGTLGELLFLLTSTRQKELTLKSCDYIQNLWEEAKVLGFDLSWLAPSIDNVCLVGQKKHLEQDRETMHSQMSTLTMQLCEAKRVAANLEIQLQMMKGQMKYCEEEFLCTSVFL</sequence>
<reference evidence="1" key="1">
    <citation type="submission" date="2022-04" db="UniProtKB">
        <authorList>
            <consortium name="RefSeq"/>
        </authorList>
    </citation>
    <scope>IDENTIFICATION</scope>
    <source>
        <tissue evidence="1">In vitro plantlets</tissue>
    </source>
</reference>
<dbReference type="AlphaFoldDB" id="A0A6P4AXR4"/>
<name>A0A6P4AXR4_ZIZJJ</name>
<accession>A0A6P4AXR4</accession>
<evidence type="ECO:0000313" key="1">
    <source>
        <dbReference type="RefSeq" id="XP_015902878.1"/>
    </source>
</evidence>
<dbReference type="RefSeq" id="XP_015902878.1">
    <property type="nucleotide sequence ID" value="XM_016047392.2"/>
</dbReference>
<proteinExistence type="predicted"/>
<gene>
    <name evidence="1" type="primary">LOC107435765</name>
</gene>
<organism evidence="1">
    <name type="scientific">Ziziphus jujuba</name>
    <name type="common">Chinese jujube</name>
    <name type="synonym">Ziziphus sativa</name>
    <dbReference type="NCBI Taxonomy" id="326968"/>
    <lineage>
        <taxon>Eukaryota</taxon>
        <taxon>Viridiplantae</taxon>
        <taxon>Streptophyta</taxon>
        <taxon>Embryophyta</taxon>
        <taxon>Tracheophyta</taxon>
        <taxon>Spermatophyta</taxon>
        <taxon>Magnoliopsida</taxon>
        <taxon>eudicotyledons</taxon>
        <taxon>Gunneridae</taxon>
        <taxon>Pentapetalae</taxon>
        <taxon>rosids</taxon>
        <taxon>fabids</taxon>
        <taxon>Rosales</taxon>
        <taxon>Rhamnaceae</taxon>
        <taxon>Paliureae</taxon>
        <taxon>Ziziphus</taxon>
    </lineage>
</organism>